<proteinExistence type="predicted"/>
<dbReference type="GeneID" id="25395656"/>
<dbReference type="GO" id="GO:0051536">
    <property type="term" value="F:iron-sulfur cluster binding"/>
    <property type="evidence" value="ECO:0007669"/>
    <property type="project" value="UniProtKB-KW"/>
</dbReference>
<dbReference type="GO" id="GO:0046872">
    <property type="term" value="F:metal ion binding"/>
    <property type="evidence" value="ECO:0007669"/>
    <property type="project" value="UniProtKB-KW"/>
</dbReference>
<accession>F2KPA5</accession>
<dbReference type="InterPro" id="IPR022765">
    <property type="entry name" value="Dna2/Cas4_DUF83"/>
</dbReference>
<evidence type="ECO:0000313" key="9">
    <source>
        <dbReference type="Proteomes" id="UP000008136"/>
    </source>
</evidence>
<dbReference type="InterPro" id="IPR011604">
    <property type="entry name" value="PDDEXK-like_dom_sf"/>
</dbReference>
<sequence length="223" mass="25903">MKSNLVRVSDITGYIYCPRVCYFRLKHGGQDVNELHAAKEIYSSRRSGFDDNWAKEKFVGLYGEENLDVFDKALKNFVFNPMLDEFEQMENDIVLESPRLRLKGKLDEMVRFRGKNYPLVLALRSPEDGVWYRDRIKIAAFCMLLGDAGIEVSMGFVYHCFDGEIKRVEVRRKDRYAVMKLVERVAKLVKGFMPEGVNDSKCTRCPYSEECQSEPVTFASRFL</sequence>
<dbReference type="AlphaFoldDB" id="F2KPA5"/>
<dbReference type="RefSeq" id="WP_013684170.1">
    <property type="nucleotide sequence ID" value="NC_015320.1"/>
</dbReference>
<dbReference type="GO" id="GO:0016787">
    <property type="term" value="F:hydrolase activity"/>
    <property type="evidence" value="ECO:0007669"/>
    <property type="project" value="UniProtKB-KW"/>
</dbReference>
<dbReference type="Pfam" id="PF01930">
    <property type="entry name" value="Cas_Cas4"/>
    <property type="match status" value="1"/>
</dbReference>
<evidence type="ECO:0000256" key="2">
    <source>
        <dbReference type="ARBA" id="ARBA00022722"/>
    </source>
</evidence>
<keyword evidence="2" id="KW-0540">Nuclease</keyword>
<reference evidence="8 9" key="1">
    <citation type="submission" date="2011-03" db="EMBL/GenBank/DDBJ databases">
        <title>The complete genome of Archaeoglobus veneficus SNP6.</title>
        <authorList>
            <consortium name="US DOE Joint Genome Institute (JGI-PGF)"/>
            <person name="Lucas S."/>
            <person name="Copeland A."/>
            <person name="Lapidus A."/>
            <person name="Bruce D."/>
            <person name="Goodwin L."/>
            <person name="Pitluck S."/>
            <person name="Kyrpides N."/>
            <person name="Mavromatis K."/>
            <person name="Pagani I."/>
            <person name="Ivanova N."/>
            <person name="Mikhailova N."/>
            <person name="Lu M."/>
            <person name="Detter J.C."/>
            <person name="Tapia R."/>
            <person name="Han C."/>
            <person name="Land M."/>
            <person name="Hauser L."/>
            <person name="Markowitz V."/>
            <person name="Cheng J.-F."/>
            <person name="Hugenholtz P."/>
            <person name="Woyke T."/>
            <person name="Wu D."/>
            <person name="Spring S."/>
            <person name="Brambilla E."/>
            <person name="Klenk H.-P."/>
            <person name="Eisen J.A."/>
        </authorList>
    </citation>
    <scope>NUCLEOTIDE SEQUENCE [LARGE SCALE GENOMIC DNA]</scope>
    <source>
        <strain>SNP6</strain>
    </source>
</reference>
<keyword evidence="9" id="KW-1185">Reference proteome</keyword>
<keyword evidence="4" id="KW-0378">Hydrolase</keyword>
<keyword evidence="6" id="KW-0411">Iron-sulfur</keyword>
<evidence type="ECO:0000256" key="3">
    <source>
        <dbReference type="ARBA" id="ARBA00022723"/>
    </source>
</evidence>
<evidence type="ECO:0000256" key="1">
    <source>
        <dbReference type="ARBA" id="ARBA00001966"/>
    </source>
</evidence>
<evidence type="ECO:0000256" key="4">
    <source>
        <dbReference type="ARBA" id="ARBA00022801"/>
    </source>
</evidence>
<protein>
    <submittedName>
        <fullName evidence="8">CRISPR-associated protein Cas4</fullName>
    </submittedName>
</protein>
<dbReference type="GO" id="GO:0004518">
    <property type="term" value="F:nuclease activity"/>
    <property type="evidence" value="ECO:0007669"/>
    <property type="project" value="UniProtKB-KW"/>
</dbReference>
<dbReference type="PANTHER" id="PTHR36531:SF6">
    <property type="entry name" value="DNA REPLICATION ATP-DEPENDENT HELICASE_NUCLEASE DNA2"/>
    <property type="match status" value="1"/>
</dbReference>
<dbReference type="EMBL" id="CP002588">
    <property type="protein sequence ID" value="AEA47509.1"/>
    <property type="molecule type" value="Genomic_DNA"/>
</dbReference>
<evidence type="ECO:0000256" key="5">
    <source>
        <dbReference type="ARBA" id="ARBA00023004"/>
    </source>
</evidence>
<dbReference type="KEGG" id="ave:Arcve_1507"/>
<keyword evidence="5" id="KW-0408">Iron</keyword>
<evidence type="ECO:0000259" key="7">
    <source>
        <dbReference type="Pfam" id="PF01930"/>
    </source>
</evidence>
<dbReference type="eggNOG" id="arCOG00793">
    <property type="taxonomic scope" value="Archaea"/>
</dbReference>
<dbReference type="Gene3D" id="3.90.320.10">
    <property type="match status" value="1"/>
</dbReference>
<name>F2KPA5_ARCVS</name>
<dbReference type="Proteomes" id="UP000008136">
    <property type="component" value="Chromosome"/>
</dbReference>
<dbReference type="PANTHER" id="PTHR36531">
    <property type="entry name" value="CRISPR-ASSOCIATED EXONUCLEASE CAS4"/>
    <property type="match status" value="1"/>
</dbReference>
<dbReference type="HOGENOM" id="CLU_1248228_0_0_2"/>
<keyword evidence="3" id="KW-0479">Metal-binding</keyword>
<evidence type="ECO:0000313" key="8">
    <source>
        <dbReference type="EMBL" id="AEA47509.1"/>
    </source>
</evidence>
<gene>
    <name evidence="8" type="ordered locus">Arcve_1507</name>
</gene>
<evidence type="ECO:0000256" key="6">
    <source>
        <dbReference type="ARBA" id="ARBA00023014"/>
    </source>
</evidence>
<dbReference type="InterPro" id="IPR051827">
    <property type="entry name" value="Cas4_exonuclease"/>
</dbReference>
<dbReference type="OrthoDB" id="26676at2157"/>
<dbReference type="STRING" id="693661.Arcve_1507"/>
<comment type="cofactor">
    <cofactor evidence="1">
        <name>[4Fe-4S] cluster</name>
        <dbReference type="ChEBI" id="CHEBI:49883"/>
    </cofactor>
</comment>
<organism evidence="8 9">
    <name type="scientific">Archaeoglobus veneficus (strain DSM 11195 / SNP6)</name>
    <dbReference type="NCBI Taxonomy" id="693661"/>
    <lineage>
        <taxon>Archaea</taxon>
        <taxon>Methanobacteriati</taxon>
        <taxon>Methanobacteriota</taxon>
        <taxon>Archaeoglobi</taxon>
        <taxon>Archaeoglobales</taxon>
        <taxon>Archaeoglobaceae</taxon>
        <taxon>Archaeoglobus</taxon>
    </lineage>
</organism>
<feature type="domain" description="DUF83" evidence="7">
    <location>
        <begin position="132"/>
        <end position="212"/>
    </location>
</feature>